<evidence type="ECO:0000256" key="3">
    <source>
        <dbReference type="ARBA" id="ARBA00022692"/>
    </source>
</evidence>
<feature type="transmembrane region" description="Helical" evidence="11">
    <location>
        <begin position="607"/>
        <end position="632"/>
    </location>
</feature>
<dbReference type="PANTHER" id="PTHR24246:SF27">
    <property type="entry name" value="ADENOSINE RECEPTOR, ISOFORM A"/>
    <property type="match status" value="1"/>
</dbReference>
<dbReference type="Pfam" id="PF00001">
    <property type="entry name" value="7tm_1"/>
    <property type="match status" value="6"/>
</dbReference>
<evidence type="ECO:0000256" key="1">
    <source>
        <dbReference type="ARBA" id="ARBA00004651"/>
    </source>
</evidence>
<feature type="transmembrane region" description="Helical" evidence="11">
    <location>
        <begin position="93"/>
        <end position="113"/>
    </location>
</feature>
<accession>A0AAU9VPF7</accession>
<evidence type="ECO:0000256" key="11">
    <source>
        <dbReference type="SAM" id="Phobius"/>
    </source>
</evidence>
<dbReference type="PROSITE" id="PS50262">
    <property type="entry name" value="G_PROTEIN_RECEP_F1_2"/>
    <property type="match status" value="3"/>
</dbReference>
<evidence type="ECO:0000256" key="9">
    <source>
        <dbReference type="ARBA" id="ARBA00023224"/>
    </source>
</evidence>
<feature type="transmembrane region" description="Helical" evidence="11">
    <location>
        <begin position="454"/>
        <end position="477"/>
    </location>
</feature>
<feature type="transmembrane region" description="Helical" evidence="11">
    <location>
        <begin position="213"/>
        <end position="237"/>
    </location>
</feature>
<feature type="domain" description="G-protein coupled receptors family 1 profile" evidence="12">
    <location>
        <begin position="34"/>
        <end position="280"/>
    </location>
</feature>
<organism evidence="13 14">
    <name type="scientific">Pocillopora meandrina</name>
    <dbReference type="NCBI Taxonomy" id="46732"/>
    <lineage>
        <taxon>Eukaryota</taxon>
        <taxon>Metazoa</taxon>
        <taxon>Cnidaria</taxon>
        <taxon>Anthozoa</taxon>
        <taxon>Hexacorallia</taxon>
        <taxon>Scleractinia</taxon>
        <taxon>Astrocoeniina</taxon>
        <taxon>Pocilloporidae</taxon>
        <taxon>Pocillopora</taxon>
    </lineage>
</organism>
<dbReference type="PANTHER" id="PTHR24246">
    <property type="entry name" value="OLFACTORY RECEPTOR AND ADENOSINE RECEPTOR"/>
    <property type="match status" value="1"/>
</dbReference>
<keyword evidence="3 10" id="KW-0812">Transmembrane</keyword>
<feature type="transmembrane region" description="Helical" evidence="11">
    <location>
        <begin position="375"/>
        <end position="398"/>
    </location>
</feature>
<evidence type="ECO:0000313" key="13">
    <source>
        <dbReference type="EMBL" id="CAH3032143.1"/>
    </source>
</evidence>
<feature type="transmembrane region" description="Helical" evidence="11">
    <location>
        <begin position="257"/>
        <end position="284"/>
    </location>
</feature>
<feature type="transmembrane region" description="Helical" evidence="11">
    <location>
        <begin position="404"/>
        <end position="429"/>
    </location>
</feature>
<evidence type="ECO:0000256" key="2">
    <source>
        <dbReference type="ARBA" id="ARBA00022475"/>
    </source>
</evidence>
<dbReference type="Gene3D" id="1.20.1070.10">
    <property type="entry name" value="Rhodopsin 7-helix transmembrane proteins"/>
    <property type="match status" value="3"/>
</dbReference>
<feature type="transmembrane region" description="Helical" evidence="11">
    <location>
        <begin position="725"/>
        <end position="746"/>
    </location>
</feature>
<feature type="domain" description="G-protein coupled receptors family 1 profile" evidence="12">
    <location>
        <begin position="275"/>
        <end position="509"/>
    </location>
</feature>
<feature type="domain" description="G-protein coupled receptors family 1 profile" evidence="12">
    <location>
        <begin position="623"/>
        <end position="857"/>
    </location>
</feature>
<comment type="subcellular location">
    <subcellularLocation>
        <location evidence="1">Cell membrane</location>
        <topology evidence="1">Multi-pass membrane protein</topology>
    </subcellularLocation>
</comment>
<evidence type="ECO:0000256" key="8">
    <source>
        <dbReference type="ARBA" id="ARBA00023180"/>
    </source>
</evidence>
<feature type="transmembrane region" description="Helical" evidence="11">
    <location>
        <begin position="163"/>
        <end position="188"/>
    </location>
</feature>
<keyword evidence="7 10" id="KW-0675">Receptor</keyword>
<feature type="transmembrane region" description="Helical" evidence="11">
    <location>
        <begin position="838"/>
        <end position="857"/>
    </location>
</feature>
<feature type="transmembrane region" description="Helical" evidence="11">
    <location>
        <begin position="644"/>
        <end position="667"/>
    </location>
</feature>
<dbReference type="EMBL" id="CALNXJ010000001">
    <property type="protein sequence ID" value="CAH3032143.1"/>
    <property type="molecule type" value="Genomic_DNA"/>
</dbReference>
<keyword evidence="5 10" id="KW-0297">G-protein coupled receptor</keyword>
<protein>
    <recommendedName>
        <fullName evidence="12">G-protein coupled receptors family 1 profile domain-containing protein</fullName>
    </recommendedName>
</protein>
<evidence type="ECO:0000256" key="7">
    <source>
        <dbReference type="ARBA" id="ARBA00023170"/>
    </source>
</evidence>
<proteinExistence type="inferred from homology"/>
<keyword evidence="4 11" id="KW-1133">Transmembrane helix</keyword>
<evidence type="ECO:0000256" key="4">
    <source>
        <dbReference type="ARBA" id="ARBA00022989"/>
    </source>
</evidence>
<dbReference type="GO" id="GO:0004930">
    <property type="term" value="F:G protein-coupled receptor activity"/>
    <property type="evidence" value="ECO:0007669"/>
    <property type="project" value="UniProtKB-KW"/>
</dbReference>
<feature type="transmembrane region" description="Helical" evidence="11">
    <location>
        <begin position="806"/>
        <end position="826"/>
    </location>
</feature>
<feature type="transmembrane region" description="Helical" evidence="11">
    <location>
        <begin position="20"/>
        <end position="43"/>
    </location>
</feature>
<evidence type="ECO:0000256" key="10">
    <source>
        <dbReference type="RuleBase" id="RU000688"/>
    </source>
</evidence>
<evidence type="ECO:0000256" key="6">
    <source>
        <dbReference type="ARBA" id="ARBA00023136"/>
    </source>
</evidence>
<feature type="transmembrane region" description="Helical" evidence="11">
    <location>
        <begin position="296"/>
        <end position="319"/>
    </location>
</feature>
<evidence type="ECO:0000259" key="12">
    <source>
        <dbReference type="PROSITE" id="PS50262"/>
    </source>
</evidence>
<dbReference type="InterPro" id="IPR000276">
    <property type="entry name" value="GPCR_Rhodpsn"/>
</dbReference>
<dbReference type="GO" id="GO:0005886">
    <property type="term" value="C:plasma membrane"/>
    <property type="evidence" value="ECO:0007669"/>
    <property type="project" value="UniProtKB-SubCell"/>
</dbReference>
<dbReference type="CDD" id="cd00637">
    <property type="entry name" value="7tm_classA_rhodopsin-like"/>
    <property type="match status" value="3"/>
</dbReference>
<feature type="transmembrane region" description="Helical" evidence="11">
    <location>
        <begin position="334"/>
        <end position="354"/>
    </location>
</feature>
<feature type="transmembrane region" description="Helical" evidence="11">
    <location>
        <begin position="752"/>
        <end position="777"/>
    </location>
</feature>
<reference evidence="13 14" key="1">
    <citation type="submission" date="2022-05" db="EMBL/GenBank/DDBJ databases">
        <authorList>
            <consortium name="Genoscope - CEA"/>
            <person name="William W."/>
        </authorList>
    </citation>
    <scope>NUCLEOTIDE SEQUENCE [LARGE SCALE GENOMIC DNA]</scope>
</reference>
<dbReference type="PROSITE" id="PS00237">
    <property type="entry name" value="G_PROTEIN_RECEP_F1_1"/>
    <property type="match status" value="3"/>
</dbReference>
<comment type="caution">
    <text evidence="13">The sequence shown here is derived from an EMBL/GenBank/DDBJ whole genome shotgun (WGS) entry which is preliminary data.</text>
</comment>
<keyword evidence="8" id="KW-0325">Glycoprotein</keyword>
<dbReference type="PRINTS" id="PR00237">
    <property type="entry name" value="GPCRRHODOPSN"/>
</dbReference>
<comment type="similarity">
    <text evidence="10">Belongs to the G-protein coupled receptor 1 family.</text>
</comment>
<keyword evidence="14" id="KW-1185">Reference proteome</keyword>
<feature type="transmembrane region" description="Helical" evidence="11">
    <location>
        <begin position="134"/>
        <end position="157"/>
    </location>
</feature>
<dbReference type="InterPro" id="IPR017452">
    <property type="entry name" value="GPCR_Rhodpsn_7TM"/>
</dbReference>
<dbReference type="SMART" id="SM01381">
    <property type="entry name" value="7TM_GPCR_Srsx"/>
    <property type="match status" value="1"/>
</dbReference>
<evidence type="ECO:0000313" key="14">
    <source>
        <dbReference type="Proteomes" id="UP001159428"/>
    </source>
</evidence>
<keyword evidence="6 11" id="KW-0472">Membrane</keyword>
<keyword evidence="2" id="KW-1003">Cell membrane</keyword>
<dbReference type="SUPFAM" id="SSF81321">
    <property type="entry name" value="Family A G protein-coupled receptor-like"/>
    <property type="match status" value="3"/>
</dbReference>
<name>A0AAU9VPF7_9CNID</name>
<evidence type="ECO:0000256" key="5">
    <source>
        <dbReference type="ARBA" id="ARBA00023040"/>
    </source>
</evidence>
<dbReference type="AlphaFoldDB" id="A0AAU9VPF7"/>
<dbReference type="Proteomes" id="UP001159428">
    <property type="component" value="Unassembled WGS sequence"/>
</dbReference>
<feature type="non-terminal residue" evidence="13">
    <location>
        <position position="1"/>
    </location>
</feature>
<gene>
    <name evidence="13" type="ORF">PMEA_00000993</name>
</gene>
<feature type="transmembrane region" description="Helical" evidence="11">
    <location>
        <begin position="55"/>
        <end position="78"/>
    </location>
</feature>
<keyword evidence="9 10" id="KW-0807">Transducer</keyword>
<sequence>NTSSDSTDDCVLPQTHGVLLMIVNSIAAVVGTCGNIMVCIAVLTSTRLRRSSNFLLLSLAIADLVVTMICEPLVAVIVAKRAFLHDCASSLELAYVISSNLSCSASVMHLAAISVDRFLAVVFPLQHKRIMNSYGLKIMLGVVWGVSIIFASCRIPFLKETSYLVLVMFVVSYGLIIICYATIVTFLVKEKRRKNELRAPPTVVVNSKIERRVAFTLAMVIAIFTACWLPMIVNISLEYSANTSSDSTDDCVLPQTHGVLLMIVNSIAAVVGTCGNIMVCIAVLTSTRLRRSSNFLLLSLAIADLVVTMICEPLVAAIVAKRAFLHDCASSLELAYVISSNLSCSASVMHLAAISVDRFLAVVYPLRHRRIMNSYGLKIMLGVVWGVSIIFASCRIPFLKETSYLVLVLFVVSYGLIIICYATIVTFLVKEKRRKNELRARPTVVVNSKIERRVAFTLAIVIAIFTACWLPMIVVFFSAGKSLVKMYGTAYMWIRSLALSNSAMNFIIYSARIRDFRDAYALICRKIIHCTRQVQLNSLNLSVRFCETTETPISVIPLTRAEHIQISRQNLFALFPELINMNISSEYSANTSIDSADDCVLPQTHGVLLMIVNSIAAVVGTCGNIMVCIAVLTSTRLRRSSNFLLLSLAIADLVVTMICEPLVAAIVAKRAFSHDCASSLELAYVIGSNLSCSASVMHLAAISVDRFLAVVYPLRHGRIMNGSGLKIMLGVVWVVPIIFASCRIPFLKETSYLVFVMFVISYGLIIICYATIVTFLVKEKRRKNKLRARPTVVVNSKIERRVASTLAVVIAIFTACWLPMIVVFFAAGKSLVKMYGTAYMWIRSLALSNSAMNFIIYSARIRDFRDAYALICRKTLHCS</sequence>